<dbReference type="Proteomes" id="UP000317638">
    <property type="component" value="Unassembled WGS sequence"/>
</dbReference>
<organism evidence="13 14">
    <name type="scientific">Tessaracoccus rhinocerotis</name>
    <dbReference type="NCBI Taxonomy" id="1689449"/>
    <lineage>
        <taxon>Bacteria</taxon>
        <taxon>Bacillati</taxon>
        <taxon>Actinomycetota</taxon>
        <taxon>Actinomycetes</taxon>
        <taxon>Propionibacteriales</taxon>
        <taxon>Propionibacteriaceae</taxon>
        <taxon>Tessaracoccus</taxon>
    </lineage>
</organism>
<dbReference type="EC" id="5.6.2.3" evidence="11"/>
<keyword evidence="4 11" id="KW-0378">Hydrolase</keyword>
<evidence type="ECO:0000256" key="4">
    <source>
        <dbReference type="ARBA" id="ARBA00022801"/>
    </source>
</evidence>
<comment type="miscellaneous">
    <text evidence="11">In the RecBCD complex, RecB has a slow 3'-5' helicase, an exonuclease activity and loads RecA onto ssDNA, RecD has a fast 5'-3' helicase activity, while RecC stimulates the ATPase and processivity of the RecB helicase and contributes to recognition of the Chi site.</text>
</comment>
<evidence type="ECO:0000256" key="3">
    <source>
        <dbReference type="ARBA" id="ARBA00022763"/>
    </source>
</evidence>
<comment type="catalytic activity">
    <reaction evidence="11">
        <text>ATP + H2O = ADP + phosphate + H(+)</text>
        <dbReference type="Rhea" id="RHEA:13065"/>
        <dbReference type="ChEBI" id="CHEBI:15377"/>
        <dbReference type="ChEBI" id="CHEBI:15378"/>
        <dbReference type="ChEBI" id="CHEBI:30616"/>
        <dbReference type="ChEBI" id="CHEBI:43474"/>
        <dbReference type="ChEBI" id="CHEBI:456216"/>
        <dbReference type="EC" id="5.6.2.3"/>
    </reaction>
</comment>
<dbReference type="Gene3D" id="3.40.50.300">
    <property type="entry name" value="P-loop containing nucleotide triphosphate hydrolases"/>
    <property type="match status" value="2"/>
</dbReference>
<comment type="similarity">
    <text evidence="11">Belongs to the RecD family.</text>
</comment>
<dbReference type="SMART" id="SM00382">
    <property type="entry name" value="AAA"/>
    <property type="match status" value="1"/>
</dbReference>
<keyword evidence="9 11" id="KW-0234">DNA repair</keyword>
<comment type="subunit">
    <text evidence="11">Heterotrimer of RecB, RecC and RecD. All subunits contribute to DNA-binding.</text>
</comment>
<dbReference type="InterPro" id="IPR027785">
    <property type="entry name" value="UvrD-like_helicase_C"/>
</dbReference>
<name>A0A553JYG9_9ACTN</name>
<keyword evidence="3 11" id="KW-0227">DNA damage</keyword>
<dbReference type="Pfam" id="PF21185">
    <property type="entry name" value="RecD_N"/>
    <property type="match status" value="1"/>
</dbReference>
<dbReference type="NCBIfam" id="TIGR01447">
    <property type="entry name" value="recD"/>
    <property type="match status" value="1"/>
</dbReference>
<dbReference type="GO" id="GO:0017116">
    <property type="term" value="F:single-stranded DNA helicase activity"/>
    <property type="evidence" value="ECO:0007669"/>
    <property type="project" value="TreeGrafter"/>
</dbReference>
<comment type="function">
    <text evidence="11">A helicase/nuclease that prepares dsDNA breaks (DSB) for recombinational DNA repair. Binds to DSBs and unwinds DNA via a highly rapid and processive ATP-dependent bidirectional helicase activity. Unwinds dsDNA until it encounters a Chi (crossover hotspot instigator) sequence from the 3' direction. Cuts ssDNA a few nucleotides 3' to the Chi site. The properties and activities of the enzyme are changed at Chi. The Chi-altered holoenzyme produces a long 3'-ssDNA overhang and facilitates RecA-binding to the ssDNA for homologous DNA recombination and repair. Holoenzyme degrades any linearized DNA that is unable to undergo homologous recombination. In the holoenzyme this subunit has ssDNA-dependent ATPase and 5'-3' helicase activity. When added to pre-assembled RecBC greatly stimulates nuclease activity and augments holoenzyme processivity. Negatively regulates the RecA-loading ability of RecBCD.</text>
</comment>
<dbReference type="InterPro" id="IPR049550">
    <property type="entry name" value="RecD_N"/>
</dbReference>
<dbReference type="AlphaFoldDB" id="A0A553JYG9"/>
<proteinExistence type="inferred from homology"/>
<dbReference type="HAMAP" id="MF_01487">
    <property type="entry name" value="RecD"/>
    <property type="match status" value="1"/>
</dbReference>
<evidence type="ECO:0000256" key="6">
    <source>
        <dbReference type="ARBA" id="ARBA00022839"/>
    </source>
</evidence>
<dbReference type="InterPro" id="IPR006344">
    <property type="entry name" value="RecD"/>
</dbReference>
<feature type="binding site" evidence="11">
    <location>
        <begin position="191"/>
        <end position="198"/>
    </location>
    <ligand>
        <name>ATP</name>
        <dbReference type="ChEBI" id="CHEBI:30616"/>
    </ligand>
</feature>
<keyword evidence="6 11" id="KW-0269">Exonuclease</keyword>
<evidence type="ECO:0000256" key="5">
    <source>
        <dbReference type="ARBA" id="ARBA00022806"/>
    </source>
</evidence>
<evidence type="ECO:0000256" key="9">
    <source>
        <dbReference type="ARBA" id="ARBA00023204"/>
    </source>
</evidence>
<dbReference type="GO" id="GO:0008854">
    <property type="term" value="F:exodeoxyribonuclease V activity"/>
    <property type="evidence" value="ECO:0007669"/>
    <property type="project" value="InterPro"/>
</dbReference>
<evidence type="ECO:0000256" key="8">
    <source>
        <dbReference type="ARBA" id="ARBA00023125"/>
    </source>
</evidence>
<protein>
    <recommendedName>
        <fullName evidence="11">RecBCD enzyme subunit RecD</fullName>
        <ecNumber evidence="11">5.6.2.3</ecNumber>
    </recommendedName>
    <alternativeName>
        <fullName evidence="11">DNA 5'-3' helicase subunit RecD</fullName>
    </alternativeName>
    <alternativeName>
        <fullName evidence="11">Exonuclease V subunit RecD</fullName>
        <shortName evidence="11">ExoV subunit RecD</shortName>
    </alternativeName>
    <alternativeName>
        <fullName evidence="11">Helicase/nuclease RecBCD subunit RecD</fullName>
    </alternativeName>
</protein>
<dbReference type="GO" id="GO:0000724">
    <property type="term" value="P:double-strand break repair via homologous recombination"/>
    <property type="evidence" value="ECO:0007669"/>
    <property type="project" value="UniProtKB-UniRule"/>
</dbReference>
<dbReference type="PANTHER" id="PTHR43788">
    <property type="entry name" value="DNA2/NAM7 HELICASE FAMILY MEMBER"/>
    <property type="match status" value="1"/>
</dbReference>
<dbReference type="InterPro" id="IPR050534">
    <property type="entry name" value="Coronavir_polyprotein_1ab"/>
</dbReference>
<dbReference type="InterPro" id="IPR027417">
    <property type="entry name" value="P-loop_NTPase"/>
</dbReference>
<dbReference type="Pfam" id="PF13538">
    <property type="entry name" value="UvrD_C_2"/>
    <property type="match status" value="1"/>
</dbReference>
<dbReference type="Gene3D" id="2.30.30.940">
    <property type="match status" value="1"/>
</dbReference>
<dbReference type="InterPro" id="IPR003593">
    <property type="entry name" value="AAA+_ATPase"/>
</dbReference>
<dbReference type="PANTHER" id="PTHR43788:SF6">
    <property type="entry name" value="DNA HELICASE B"/>
    <property type="match status" value="1"/>
</dbReference>
<dbReference type="OrthoDB" id="9763659at2"/>
<evidence type="ECO:0000256" key="10">
    <source>
        <dbReference type="ARBA" id="ARBA00023235"/>
    </source>
</evidence>
<keyword evidence="1 11" id="KW-0540">Nuclease</keyword>
<dbReference type="GO" id="GO:0009338">
    <property type="term" value="C:exodeoxyribonuclease V complex"/>
    <property type="evidence" value="ECO:0007669"/>
    <property type="project" value="InterPro"/>
</dbReference>
<evidence type="ECO:0000259" key="12">
    <source>
        <dbReference type="SMART" id="SM00382"/>
    </source>
</evidence>
<dbReference type="SUPFAM" id="SSF52540">
    <property type="entry name" value="P-loop containing nucleoside triphosphate hydrolases"/>
    <property type="match status" value="1"/>
</dbReference>
<feature type="domain" description="AAA+ ATPase" evidence="12">
    <location>
        <begin position="183"/>
        <end position="335"/>
    </location>
</feature>
<sequence>MRTHEVPVAASGVLLQFCEAGMLQPVDFHLARRMAQLSQESDERVELAMALATRELRLGSVCLDVAAAHTLRPDVEEDQVAEPGGAPEPDLEWPPVQEWLAALKASPAVSGPAGPDRPFRLVGDLLYLERFWAEERAVETVLLRRSALPAAPVPGDALAAALATSPALEPADPQYLAVEAALTNPTTVITGGPGTGKTTTVARILRGLQDHEHPPLVALTAPTGKAATRLETSVREQLGEADGLRLRSSTLHKLLEIVPGRERRTYGPDNPLPHDVVIVDETSMVSLTMMSWLLEAVADSTRLVLIGDPDQLESVEVGAVLADIANSEALVSSPTGSAVVSLTRNWRSNQEINALASTIRTGDADLALQLLADGTTCTLTPYTGTEPLSQFPTLTTDLLGCANAVRAAAEAGDGELANRELERHRILCAHREGAFGVGRWGANARAWLSERLPDYGLTAGPWVGQPLLITRSSDTVANGDTAVVVRRGGRLVACIDRARGPLWRDPAVLDDAVDLHAMTIHKSQGSQFGTVSVILPPVGSPLLTRQLLYTAVTRAKEGVRLYGTPESLVEAIRTPARRASGLGR</sequence>
<dbReference type="InterPro" id="IPR041851">
    <property type="entry name" value="RecD_N_sf"/>
</dbReference>
<evidence type="ECO:0000313" key="13">
    <source>
        <dbReference type="EMBL" id="TRY17499.1"/>
    </source>
</evidence>
<dbReference type="RefSeq" id="WP_143938963.1">
    <property type="nucleotide sequence ID" value="NZ_VKKG01000005.1"/>
</dbReference>
<comment type="caution">
    <text evidence="13">The sequence shown here is derived from an EMBL/GenBank/DDBJ whole genome shotgun (WGS) entry which is preliminary data.</text>
</comment>
<dbReference type="GO" id="GO:0003677">
    <property type="term" value="F:DNA binding"/>
    <property type="evidence" value="ECO:0007669"/>
    <property type="project" value="UniProtKB-UniRule"/>
</dbReference>
<dbReference type="CDD" id="cd18809">
    <property type="entry name" value="SF1_C_RecD"/>
    <property type="match status" value="1"/>
</dbReference>
<dbReference type="Gene3D" id="1.10.10.1020">
    <property type="entry name" value="RecBCD complex, subunit RecD, N-terminal domain"/>
    <property type="match status" value="1"/>
</dbReference>
<keyword evidence="7 11" id="KW-0067">ATP-binding</keyword>
<keyword evidence="5 11" id="KW-0347">Helicase</keyword>
<evidence type="ECO:0000256" key="1">
    <source>
        <dbReference type="ARBA" id="ARBA00022722"/>
    </source>
</evidence>
<keyword evidence="14" id="KW-1185">Reference proteome</keyword>
<keyword evidence="2 11" id="KW-0547">Nucleotide-binding</keyword>
<dbReference type="EMBL" id="VKKG01000005">
    <property type="protein sequence ID" value="TRY17499.1"/>
    <property type="molecule type" value="Genomic_DNA"/>
</dbReference>
<dbReference type="GO" id="GO:0016887">
    <property type="term" value="F:ATP hydrolysis activity"/>
    <property type="evidence" value="ECO:0007669"/>
    <property type="project" value="RHEA"/>
</dbReference>
<evidence type="ECO:0000313" key="14">
    <source>
        <dbReference type="Proteomes" id="UP000317638"/>
    </source>
</evidence>
<gene>
    <name evidence="11 13" type="primary">recD</name>
    <name evidence="13" type="ORF">FOJ82_13325</name>
</gene>
<evidence type="ECO:0000256" key="2">
    <source>
        <dbReference type="ARBA" id="ARBA00022741"/>
    </source>
</evidence>
<evidence type="ECO:0000256" key="11">
    <source>
        <dbReference type="HAMAP-Rule" id="MF_01487"/>
    </source>
</evidence>
<evidence type="ECO:0000256" key="7">
    <source>
        <dbReference type="ARBA" id="ARBA00022840"/>
    </source>
</evidence>
<accession>A0A553JYG9</accession>
<dbReference type="CDD" id="cd17933">
    <property type="entry name" value="DEXSc_RecD-like"/>
    <property type="match status" value="1"/>
</dbReference>
<keyword evidence="10 11" id="KW-0413">Isomerase</keyword>
<reference evidence="13 14" key="1">
    <citation type="submission" date="2019-07" db="EMBL/GenBank/DDBJ databases">
        <authorList>
            <person name="Zhou L.-Y."/>
        </authorList>
    </citation>
    <scope>NUCLEOTIDE SEQUENCE [LARGE SCALE GENOMIC DNA]</scope>
    <source>
        <strain evidence="13 14">YIM 101269</strain>
    </source>
</reference>
<keyword evidence="8 11" id="KW-0238">DNA-binding</keyword>
<dbReference type="GO" id="GO:0043139">
    <property type="term" value="F:5'-3' DNA helicase activity"/>
    <property type="evidence" value="ECO:0007669"/>
    <property type="project" value="UniProtKB-UniRule"/>
</dbReference>
<dbReference type="GO" id="GO:0005524">
    <property type="term" value="F:ATP binding"/>
    <property type="evidence" value="ECO:0007669"/>
    <property type="project" value="UniProtKB-UniRule"/>
</dbReference>
<dbReference type="Pfam" id="PF13604">
    <property type="entry name" value="AAA_30"/>
    <property type="match status" value="1"/>
</dbReference>